<dbReference type="InterPro" id="IPR049152">
    <property type="entry name" value="EFR3-like_ARM"/>
</dbReference>
<gene>
    <name evidence="2" type="ORF">V5799_009683</name>
</gene>
<protein>
    <submittedName>
        <fullName evidence="2">Uncharacterized protein</fullName>
    </submittedName>
</protein>
<dbReference type="PANTHER" id="PTHR12444:SF8">
    <property type="entry name" value="PROTEIN EFR3 HOMOLOG CMP44E"/>
    <property type="match status" value="1"/>
</dbReference>
<dbReference type="Gene3D" id="1.25.10.10">
    <property type="entry name" value="Leucine-rich Repeat Variant"/>
    <property type="match status" value="1"/>
</dbReference>
<dbReference type="Proteomes" id="UP001321473">
    <property type="component" value="Unassembled WGS sequence"/>
</dbReference>
<sequence length="895" mass="99696">MKEQVVCSLMNFVPGVPFHVYKGDTVKDEEDKTGLSCSCCRSRARRSPCSVGGHRMGCCGCCAALRPRYKRLVDNIFPANPEDGLVRNNMEKLTFYALSSPEKLDRIGEYLALRVSRDISRHRLKYVEISMEAMDQLLVACHAQSLNLFVESFLKMVQRLLECQNPDLQLLATQSFVRFANIEEDTPSYHRRYDFFVSKFSSLCHDNNPDAELRKQLRLAGLRGLQGVVRKTVSDDLQVNIWDETHMEKIVPSLLFNMQDANARASETPDSPQVETPVTLAENCFREVMGRATYGHIASVIKPVLKHLDNHQLWVPNTFSVYTFKIIMYSIQAQYSYAVIQILMNHLDEKYRLETGAGSSEDTEPSSAGAVSKGPKVRTGIVKVLFHIVTIAAGESVGPSVLEVFHSLLNHLRHSITIRSSDGSEVEDEREFQEAVIATLGEFANNLPDYQKIEIMMFILGKVPAPQGPEDSTDGDVGPPAMSPNLRDNSEVLLQHIMLKSLLTVGQKYRTVQLSQAFPTAFLQSLLRMSLAKDPSVRLVVQNILHTLLDRHQNLPQLSVMPNCQDPVGELRVEKCSRQDTVFMKKNGPDLLSHIYENAQLPNNLPTNFQALYTTLALLCVELGSEDVLIELLRLMFAIQDLPSSGLVSMSGAHMASLHALVAAFMFLAGQLTSIPSLCSHVNEVIKVRRERVPQLLPQGQQLTGPLGQVPEQALFDRNVVAEALRSTGHDPSKLFTPYAPRHSSVPGGEANVTRSVSDLNSNNIEVASVNSSPGFIRKHPEEEITVEALKKMMQEPMDTQQVAEEQRYKVLERFRSTPFLELLSSAQQHHQANDLQGKLKEILGKLPGPTATGQASTGRHTGTVTGQHALDARLAQDCHAAPVYEINFPELFVF</sequence>
<dbReference type="AlphaFoldDB" id="A0AAQ4FAZ6"/>
<evidence type="ECO:0000313" key="2">
    <source>
        <dbReference type="EMBL" id="KAK8783953.1"/>
    </source>
</evidence>
<dbReference type="InterPro" id="IPR011989">
    <property type="entry name" value="ARM-like"/>
</dbReference>
<proteinExistence type="inferred from homology"/>
<dbReference type="InterPro" id="IPR051851">
    <property type="entry name" value="EFR3_Homologs"/>
</dbReference>
<name>A0AAQ4FAZ6_AMBAM</name>
<dbReference type="InterPro" id="IPR016024">
    <property type="entry name" value="ARM-type_fold"/>
</dbReference>
<dbReference type="EMBL" id="JARKHS020004989">
    <property type="protein sequence ID" value="KAK8783953.1"/>
    <property type="molecule type" value="Genomic_DNA"/>
</dbReference>
<evidence type="ECO:0000256" key="1">
    <source>
        <dbReference type="ARBA" id="ARBA00010216"/>
    </source>
</evidence>
<dbReference type="GO" id="GO:0072659">
    <property type="term" value="P:protein localization to plasma membrane"/>
    <property type="evidence" value="ECO:0007669"/>
    <property type="project" value="TreeGrafter"/>
</dbReference>
<evidence type="ECO:0000313" key="3">
    <source>
        <dbReference type="Proteomes" id="UP001321473"/>
    </source>
</evidence>
<comment type="caution">
    <text evidence="2">The sequence shown here is derived from an EMBL/GenBank/DDBJ whole genome shotgun (WGS) entry which is preliminary data.</text>
</comment>
<dbReference type="SUPFAM" id="SSF48371">
    <property type="entry name" value="ARM repeat"/>
    <property type="match status" value="1"/>
</dbReference>
<dbReference type="GO" id="GO:0005886">
    <property type="term" value="C:plasma membrane"/>
    <property type="evidence" value="ECO:0007669"/>
    <property type="project" value="TreeGrafter"/>
</dbReference>
<accession>A0AAQ4FAZ6</accession>
<reference evidence="2 3" key="1">
    <citation type="journal article" date="2023" name="Arcadia Sci">
        <title>De novo assembly of a long-read Amblyomma americanum tick genome.</title>
        <authorList>
            <person name="Chou S."/>
            <person name="Poskanzer K.E."/>
            <person name="Rollins M."/>
            <person name="Thuy-Boun P.S."/>
        </authorList>
    </citation>
    <scope>NUCLEOTIDE SEQUENCE [LARGE SCALE GENOMIC DNA]</scope>
    <source>
        <strain evidence="2">F_SG_1</strain>
        <tissue evidence="2">Salivary glands</tissue>
    </source>
</reference>
<dbReference type="Pfam" id="PF21052">
    <property type="entry name" value="EFR3_ARM"/>
    <property type="match status" value="1"/>
</dbReference>
<comment type="similarity">
    <text evidence="1">Belongs to the EFR3 family.</text>
</comment>
<organism evidence="2 3">
    <name type="scientific">Amblyomma americanum</name>
    <name type="common">Lone star tick</name>
    <dbReference type="NCBI Taxonomy" id="6943"/>
    <lineage>
        <taxon>Eukaryota</taxon>
        <taxon>Metazoa</taxon>
        <taxon>Ecdysozoa</taxon>
        <taxon>Arthropoda</taxon>
        <taxon>Chelicerata</taxon>
        <taxon>Arachnida</taxon>
        <taxon>Acari</taxon>
        <taxon>Parasitiformes</taxon>
        <taxon>Ixodida</taxon>
        <taxon>Ixodoidea</taxon>
        <taxon>Ixodidae</taxon>
        <taxon>Amblyomminae</taxon>
        <taxon>Amblyomma</taxon>
    </lineage>
</organism>
<dbReference type="PANTHER" id="PTHR12444">
    <property type="entry name" value="PROTEIN EFR3 HOMOLOG CMP44E"/>
    <property type="match status" value="1"/>
</dbReference>
<keyword evidence="3" id="KW-1185">Reference proteome</keyword>